<dbReference type="OrthoDB" id="439808at2759"/>
<protein>
    <submittedName>
        <fullName evidence="5">10230_t:CDS:1</fullName>
    </submittedName>
</protein>
<dbReference type="Proteomes" id="UP000789572">
    <property type="component" value="Unassembled WGS sequence"/>
</dbReference>
<name>A0A9N9FT93_9GLOM</name>
<dbReference type="GO" id="GO:0003729">
    <property type="term" value="F:mRNA binding"/>
    <property type="evidence" value="ECO:0007669"/>
    <property type="project" value="TreeGrafter"/>
</dbReference>
<dbReference type="SMART" id="SM00360">
    <property type="entry name" value="RRM"/>
    <property type="match status" value="2"/>
</dbReference>
<proteinExistence type="predicted"/>
<evidence type="ECO:0000259" key="4">
    <source>
        <dbReference type="PROSITE" id="PS50102"/>
    </source>
</evidence>
<dbReference type="Pfam" id="PF00076">
    <property type="entry name" value="RRM_1"/>
    <property type="match status" value="2"/>
</dbReference>
<dbReference type="InterPro" id="IPR012677">
    <property type="entry name" value="Nucleotide-bd_a/b_plait_sf"/>
</dbReference>
<sequence>MAAEETAVTTETATTTVVVEAAATEVTTTAVVQETETVQETAVTDSEPVKLEEENENKVFVGNLSFQTTEPELAEFFGKFGKVVKANIITRGTRSLGYGFVALETKEDAEKVIAELNREELGGRSINVEAAKPKTDTGNPPAFHSSRRGRGRYHLRGRGGRGRGRGSRGRGRGRGGWQGRRRFSGRNEDSAAVPSNDTAADAPNTNGAHADESGTHKSNRGYRSRRPRGRGGRGRGRFSRRRPANSNYAAGAAKTGDPSKTIVFVANLPFSVNDDGLKEIFKDYQVKSAHVVRRRGGRSKGFGFVELIDENEQTRALEGLKNVQSEGRELVIKVALSDQQAHMDEEKAGGQEGGEVSASAANPPANEEPNNEESVTA</sequence>
<evidence type="ECO:0000256" key="1">
    <source>
        <dbReference type="ARBA" id="ARBA00022884"/>
    </source>
</evidence>
<feature type="region of interest" description="Disordered" evidence="3">
    <location>
        <begin position="337"/>
        <end position="377"/>
    </location>
</feature>
<dbReference type="Gene3D" id="3.30.70.330">
    <property type="match status" value="2"/>
</dbReference>
<feature type="region of interest" description="Disordered" evidence="3">
    <location>
        <begin position="124"/>
        <end position="255"/>
    </location>
</feature>
<dbReference type="InterPro" id="IPR050502">
    <property type="entry name" value="Euk_RNA-bind_prot"/>
</dbReference>
<dbReference type="InterPro" id="IPR000504">
    <property type="entry name" value="RRM_dom"/>
</dbReference>
<dbReference type="SUPFAM" id="SSF54928">
    <property type="entry name" value="RNA-binding domain, RBD"/>
    <property type="match status" value="2"/>
</dbReference>
<feature type="compositionally biased region" description="Low complexity" evidence="3">
    <location>
        <begin position="357"/>
        <end position="377"/>
    </location>
</feature>
<dbReference type="PANTHER" id="PTHR48025:SF1">
    <property type="entry name" value="RRM DOMAIN-CONTAINING PROTEIN"/>
    <property type="match status" value="1"/>
</dbReference>
<evidence type="ECO:0000313" key="5">
    <source>
        <dbReference type="EMBL" id="CAG8554653.1"/>
    </source>
</evidence>
<evidence type="ECO:0000313" key="6">
    <source>
        <dbReference type="Proteomes" id="UP000789572"/>
    </source>
</evidence>
<keyword evidence="1 2" id="KW-0694">RNA-binding</keyword>
<dbReference type="PANTHER" id="PTHR48025">
    <property type="entry name" value="OS02G0815200 PROTEIN"/>
    <property type="match status" value="1"/>
</dbReference>
<evidence type="ECO:0000256" key="3">
    <source>
        <dbReference type="SAM" id="MobiDB-lite"/>
    </source>
</evidence>
<dbReference type="AlphaFoldDB" id="A0A9N9FT93"/>
<feature type="compositionally biased region" description="Basic residues" evidence="3">
    <location>
        <begin position="217"/>
        <end position="243"/>
    </location>
</feature>
<dbReference type="EMBL" id="CAJVPJ010000760">
    <property type="protein sequence ID" value="CAG8554653.1"/>
    <property type="molecule type" value="Genomic_DNA"/>
</dbReference>
<accession>A0A9N9FT93</accession>
<keyword evidence="6" id="KW-1185">Reference proteome</keyword>
<feature type="domain" description="RRM" evidence="4">
    <location>
        <begin position="57"/>
        <end position="133"/>
    </location>
</feature>
<dbReference type="CDD" id="cd00590">
    <property type="entry name" value="RRM_SF"/>
    <property type="match status" value="1"/>
</dbReference>
<feature type="compositionally biased region" description="Basic residues" evidence="3">
    <location>
        <begin position="145"/>
        <end position="184"/>
    </location>
</feature>
<dbReference type="GO" id="GO:0005634">
    <property type="term" value="C:nucleus"/>
    <property type="evidence" value="ECO:0007669"/>
    <property type="project" value="TreeGrafter"/>
</dbReference>
<comment type="caution">
    <text evidence="5">The sequence shown here is derived from an EMBL/GenBank/DDBJ whole genome shotgun (WGS) entry which is preliminary data.</text>
</comment>
<dbReference type="PROSITE" id="PS50102">
    <property type="entry name" value="RRM"/>
    <property type="match status" value="2"/>
</dbReference>
<feature type="compositionally biased region" description="Polar residues" evidence="3">
    <location>
        <begin position="193"/>
        <end position="207"/>
    </location>
</feature>
<dbReference type="InterPro" id="IPR035979">
    <property type="entry name" value="RBD_domain_sf"/>
</dbReference>
<feature type="domain" description="RRM" evidence="4">
    <location>
        <begin position="261"/>
        <end position="337"/>
    </location>
</feature>
<organism evidence="5 6">
    <name type="scientific">Paraglomus occultum</name>
    <dbReference type="NCBI Taxonomy" id="144539"/>
    <lineage>
        <taxon>Eukaryota</taxon>
        <taxon>Fungi</taxon>
        <taxon>Fungi incertae sedis</taxon>
        <taxon>Mucoromycota</taxon>
        <taxon>Glomeromycotina</taxon>
        <taxon>Glomeromycetes</taxon>
        <taxon>Paraglomerales</taxon>
        <taxon>Paraglomeraceae</taxon>
        <taxon>Paraglomus</taxon>
    </lineage>
</organism>
<gene>
    <name evidence="5" type="ORF">POCULU_LOCUS5199</name>
</gene>
<evidence type="ECO:0000256" key="2">
    <source>
        <dbReference type="PROSITE-ProRule" id="PRU00176"/>
    </source>
</evidence>
<reference evidence="5" key="1">
    <citation type="submission" date="2021-06" db="EMBL/GenBank/DDBJ databases">
        <authorList>
            <person name="Kallberg Y."/>
            <person name="Tangrot J."/>
            <person name="Rosling A."/>
        </authorList>
    </citation>
    <scope>NUCLEOTIDE SEQUENCE</scope>
    <source>
        <strain evidence="5">IA702</strain>
    </source>
</reference>